<dbReference type="EMBL" id="SEYY01024728">
    <property type="protein sequence ID" value="KAB7493941.1"/>
    <property type="molecule type" value="Genomic_DNA"/>
</dbReference>
<organism evidence="2 3">
    <name type="scientific">Armadillidium nasatum</name>
    <dbReference type="NCBI Taxonomy" id="96803"/>
    <lineage>
        <taxon>Eukaryota</taxon>
        <taxon>Metazoa</taxon>
        <taxon>Ecdysozoa</taxon>
        <taxon>Arthropoda</taxon>
        <taxon>Crustacea</taxon>
        <taxon>Multicrustacea</taxon>
        <taxon>Malacostraca</taxon>
        <taxon>Eumalacostraca</taxon>
        <taxon>Peracarida</taxon>
        <taxon>Isopoda</taxon>
        <taxon>Oniscidea</taxon>
        <taxon>Crinocheta</taxon>
        <taxon>Armadillidiidae</taxon>
        <taxon>Armadillidium</taxon>
    </lineage>
</organism>
<keyword evidence="3" id="KW-1185">Reference proteome</keyword>
<keyword evidence="1" id="KW-0472">Membrane</keyword>
<accession>A0A5N5SIJ3</accession>
<gene>
    <name evidence="2" type="ORF">Anas_12618</name>
</gene>
<feature type="transmembrane region" description="Helical" evidence="1">
    <location>
        <begin position="62"/>
        <end position="82"/>
    </location>
</feature>
<evidence type="ECO:0000256" key="1">
    <source>
        <dbReference type="SAM" id="Phobius"/>
    </source>
</evidence>
<protein>
    <submittedName>
        <fullName evidence="2">Uncharacterized protein</fullName>
    </submittedName>
</protein>
<feature type="transmembrane region" description="Helical" evidence="1">
    <location>
        <begin position="94"/>
        <end position="117"/>
    </location>
</feature>
<sequence length="171" mass="18756">MMNVFPLNVGKNCATNLSCFNLQNLYKKGQIYLNLHIVSFRFQNINFQERFSFVKLLKMKTIILFGFLLSMVVLITEAVLPTDLTTIVCKKDEGLLGGLLGLITGLLDTVSGVLSGVNLKGVDIEKIATDLCKKNPKTTVCGVLQGVLDLAENVLLGDINPDALAHCQKRN</sequence>
<proteinExistence type="predicted"/>
<keyword evidence="1" id="KW-1133">Transmembrane helix</keyword>
<keyword evidence="1" id="KW-0812">Transmembrane</keyword>
<comment type="caution">
    <text evidence="2">The sequence shown here is derived from an EMBL/GenBank/DDBJ whole genome shotgun (WGS) entry which is preliminary data.</text>
</comment>
<dbReference type="Proteomes" id="UP000326759">
    <property type="component" value="Unassembled WGS sequence"/>
</dbReference>
<evidence type="ECO:0000313" key="2">
    <source>
        <dbReference type="EMBL" id="KAB7493941.1"/>
    </source>
</evidence>
<evidence type="ECO:0000313" key="3">
    <source>
        <dbReference type="Proteomes" id="UP000326759"/>
    </source>
</evidence>
<dbReference type="AlphaFoldDB" id="A0A5N5SIJ3"/>
<name>A0A5N5SIJ3_9CRUS</name>
<reference evidence="2 3" key="1">
    <citation type="journal article" date="2019" name="PLoS Biol.">
        <title>Sex chromosomes control vertical transmission of feminizing Wolbachia symbionts in an isopod.</title>
        <authorList>
            <person name="Becking T."/>
            <person name="Chebbi M.A."/>
            <person name="Giraud I."/>
            <person name="Moumen B."/>
            <person name="Laverre T."/>
            <person name="Caubet Y."/>
            <person name="Peccoud J."/>
            <person name="Gilbert C."/>
            <person name="Cordaux R."/>
        </authorList>
    </citation>
    <scope>NUCLEOTIDE SEQUENCE [LARGE SCALE GENOMIC DNA]</scope>
    <source>
        <strain evidence="2">ANa2</strain>
        <tissue evidence="2">Whole body excluding digestive tract and cuticle</tissue>
    </source>
</reference>